<feature type="non-terminal residue" evidence="2">
    <location>
        <position position="292"/>
    </location>
</feature>
<sequence length="292" mass="30442">MVASMLQYYSVVAMLLSVVDSSTDYRLNLDQTQNESIVAAPAAAAPTAAAPKVVTSPAKFSLRGKSNASQLFQSHVEEQKEDTARQAKPVGPAALMMAAHAVVVVDLLVLGADSKQTVAIVRESEVEGRTLSAGKHEWLTSATEAGAKARFWAADTSSQGESEHICVVAAANDGTGASVLNLDASSGKVQSKAELPKEVGKGLRRGAFQVVDGHLVVLADGKVSAYPFCGQSVGKSVEAFDLAKVKSSAVAWKLQPWQRTRGVFSATDGVSTAVFGLGSKGLKLLRTIDGVA</sequence>
<dbReference type="Proteomes" id="UP000626109">
    <property type="component" value="Unassembled WGS sequence"/>
</dbReference>
<comment type="caution">
    <text evidence="2">The sequence shown here is derived from an EMBL/GenBank/DDBJ whole genome shotgun (WGS) entry which is preliminary data.</text>
</comment>
<name>A0A813JQU0_POLGL</name>
<proteinExistence type="predicted"/>
<accession>A0A813JQU0</accession>
<evidence type="ECO:0000313" key="3">
    <source>
        <dbReference type="Proteomes" id="UP000626109"/>
    </source>
</evidence>
<dbReference type="EMBL" id="CAJNNW010026284">
    <property type="protein sequence ID" value="CAE8684186.1"/>
    <property type="molecule type" value="Genomic_DNA"/>
</dbReference>
<evidence type="ECO:0000313" key="2">
    <source>
        <dbReference type="EMBL" id="CAE8684186.1"/>
    </source>
</evidence>
<gene>
    <name evidence="2" type="ORF">PGLA2088_LOCUS23851</name>
</gene>
<dbReference type="AlphaFoldDB" id="A0A813JQU0"/>
<keyword evidence="1" id="KW-0732">Signal</keyword>
<protein>
    <recommendedName>
        <fullName evidence="4">RING-type E3 ubiquitin transferase</fullName>
    </recommendedName>
</protein>
<evidence type="ECO:0008006" key="4">
    <source>
        <dbReference type="Google" id="ProtNLM"/>
    </source>
</evidence>
<feature type="signal peptide" evidence="1">
    <location>
        <begin position="1"/>
        <end position="21"/>
    </location>
</feature>
<evidence type="ECO:0000256" key="1">
    <source>
        <dbReference type="SAM" id="SignalP"/>
    </source>
</evidence>
<reference evidence="2" key="1">
    <citation type="submission" date="2021-02" db="EMBL/GenBank/DDBJ databases">
        <authorList>
            <person name="Dougan E. K."/>
            <person name="Rhodes N."/>
            <person name="Thang M."/>
            <person name="Chan C."/>
        </authorList>
    </citation>
    <scope>NUCLEOTIDE SEQUENCE</scope>
</reference>
<organism evidence="2 3">
    <name type="scientific">Polarella glacialis</name>
    <name type="common">Dinoflagellate</name>
    <dbReference type="NCBI Taxonomy" id="89957"/>
    <lineage>
        <taxon>Eukaryota</taxon>
        <taxon>Sar</taxon>
        <taxon>Alveolata</taxon>
        <taxon>Dinophyceae</taxon>
        <taxon>Suessiales</taxon>
        <taxon>Suessiaceae</taxon>
        <taxon>Polarella</taxon>
    </lineage>
</organism>
<feature type="chain" id="PRO_5032351143" description="RING-type E3 ubiquitin transferase" evidence="1">
    <location>
        <begin position="22"/>
        <end position="292"/>
    </location>
</feature>